<sequence>MGGCKCTYRNCTIKSDGQTHMFHYPVFDKVRCHQWLTNAQRLDFLELKVSQLKNRVICQHHFLPDNFMNYKMDKLRHNAVPTENGPFCGETDLVSDNYLNQEIDNIMYPITVEDIVEEIDQTLAEKKVSLSFKYGDFLVNSEPVPKQLISVSKNNTSHSNSMKKIKKDRSIDISDSVLQLLSIDHVNKISLPSESKEDQALPHPMLVISPYCDYPSKIAYENSVKEEPTHDRGIQLVTDSNTPLGNSQRNNKIKIISEKKIEQPFTIKGKMKPVPATLVICGSNTKENNVQHESATMQNIEHMEVIISNPPENSYNIINSQISNEPAILDPQDMHLKNQILVDDLKQTESNHIVGSINIIEPQDHPRYLSSKPKTHHTPQIQRMGDNNTQIAMNAAPKRNNQEEKPSKSPHKVSILKPNIPPERVAKIQEKRKFNKKIRDMIEFCLDELDEPGKPNNESNKLQNTGVTRNQQKSKEASHSDKISQSIKPQNKTKQLKQIHVQAVKDKLQKDVKKENESLSVTTFLSKEPSLPSASDYNVAFLEARLKQMEENLLKKIDQNAKRIYDLKHTVADSPNQIKEWKSVVTQTNDDEESHKKHLFQEISRYLSPESKSIIYEELFLSIYAKEKSKQPSIKSQTAKKRKRR</sequence>
<evidence type="ECO:0000259" key="7">
    <source>
        <dbReference type="PROSITE" id="PS50950"/>
    </source>
</evidence>
<keyword evidence="1" id="KW-0479">Metal-binding</keyword>
<reference evidence="8" key="1">
    <citation type="submission" date="2015-09" db="EMBL/GenBank/DDBJ databases">
        <title>De novo assembly of Pectinophora gossypiella (Pink Bollworm) gut transcriptome.</title>
        <authorList>
            <person name="Tassone E.E."/>
        </authorList>
    </citation>
    <scope>NUCLEOTIDE SEQUENCE</scope>
</reference>
<dbReference type="GO" id="GO:0003677">
    <property type="term" value="F:DNA binding"/>
    <property type="evidence" value="ECO:0007669"/>
    <property type="project" value="UniProtKB-UniRule"/>
</dbReference>
<protein>
    <recommendedName>
        <fullName evidence="7">THAP-type domain-containing protein</fullName>
    </recommendedName>
</protein>
<evidence type="ECO:0000256" key="1">
    <source>
        <dbReference type="ARBA" id="ARBA00022723"/>
    </source>
</evidence>
<accession>A0A1E1WK95</accession>
<organism evidence="8">
    <name type="scientific">Pectinophora gossypiella</name>
    <name type="common">Cotton pink bollworm</name>
    <name type="synonym">Depressaria gossypiella</name>
    <dbReference type="NCBI Taxonomy" id="13191"/>
    <lineage>
        <taxon>Eukaryota</taxon>
        <taxon>Metazoa</taxon>
        <taxon>Ecdysozoa</taxon>
        <taxon>Arthropoda</taxon>
        <taxon>Hexapoda</taxon>
        <taxon>Insecta</taxon>
        <taxon>Pterygota</taxon>
        <taxon>Neoptera</taxon>
        <taxon>Endopterygota</taxon>
        <taxon>Lepidoptera</taxon>
        <taxon>Glossata</taxon>
        <taxon>Ditrysia</taxon>
        <taxon>Gelechioidea</taxon>
        <taxon>Gelechiidae</taxon>
        <taxon>Apatetrinae</taxon>
        <taxon>Pectinophora</taxon>
    </lineage>
</organism>
<evidence type="ECO:0000313" key="8">
    <source>
        <dbReference type="EMBL" id="JAT87439.1"/>
    </source>
</evidence>
<dbReference type="PROSITE" id="PS50950">
    <property type="entry name" value="ZF_THAP"/>
    <property type="match status" value="1"/>
</dbReference>
<gene>
    <name evidence="8" type="ORF">g.5553</name>
</gene>
<dbReference type="GO" id="GO:0008270">
    <property type="term" value="F:zinc ion binding"/>
    <property type="evidence" value="ECO:0007669"/>
    <property type="project" value="UniProtKB-KW"/>
</dbReference>
<dbReference type="SMART" id="SM00692">
    <property type="entry name" value="DM3"/>
    <property type="match status" value="1"/>
</dbReference>
<dbReference type="AlphaFoldDB" id="A0A1E1WK95"/>
<keyword evidence="3" id="KW-0862">Zinc</keyword>
<feature type="region of interest" description="Disordered" evidence="6">
    <location>
        <begin position="398"/>
        <end position="418"/>
    </location>
</feature>
<feature type="domain" description="THAP-type" evidence="7">
    <location>
        <begin position="1"/>
        <end position="84"/>
    </location>
</feature>
<proteinExistence type="predicted"/>
<keyword evidence="2 5" id="KW-0863">Zinc-finger</keyword>
<dbReference type="Pfam" id="PF05485">
    <property type="entry name" value="THAP"/>
    <property type="match status" value="1"/>
</dbReference>
<evidence type="ECO:0000256" key="4">
    <source>
        <dbReference type="ARBA" id="ARBA00023125"/>
    </source>
</evidence>
<keyword evidence="4 5" id="KW-0238">DNA-binding</keyword>
<dbReference type="InterPro" id="IPR006612">
    <property type="entry name" value="THAP_Znf"/>
</dbReference>
<feature type="compositionally biased region" description="Polar residues" evidence="6">
    <location>
        <begin position="483"/>
        <end position="493"/>
    </location>
</feature>
<evidence type="ECO:0000256" key="3">
    <source>
        <dbReference type="ARBA" id="ARBA00022833"/>
    </source>
</evidence>
<evidence type="ECO:0000256" key="6">
    <source>
        <dbReference type="SAM" id="MobiDB-lite"/>
    </source>
</evidence>
<dbReference type="OrthoDB" id="7683421at2759"/>
<dbReference type="EMBL" id="GDQN01003615">
    <property type="protein sequence ID" value="JAT87439.1"/>
    <property type="molecule type" value="Transcribed_RNA"/>
</dbReference>
<dbReference type="SUPFAM" id="SSF57716">
    <property type="entry name" value="Glucocorticoid receptor-like (DNA-binding domain)"/>
    <property type="match status" value="1"/>
</dbReference>
<name>A0A1E1WK95_PECGO</name>
<feature type="compositionally biased region" description="Polar residues" evidence="6">
    <location>
        <begin position="456"/>
        <end position="471"/>
    </location>
</feature>
<dbReference type="SMART" id="SM00980">
    <property type="entry name" value="THAP"/>
    <property type="match status" value="1"/>
</dbReference>
<feature type="compositionally biased region" description="Basic and acidic residues" evidence="6">
    <location>
        <begin position="473"/>
        <end position="482"/>
    </location>
</feature>
<feature type="region of interest" description="Disordered" evidence="6">
    <location>
        <begin position="449"/>
        <end position="497"/>
    </location>
</feature>
<evidence type="ECO:0000256" key="2">
    <source>
        <dbReference type="ARBA" id="ARBA00022771"/>
    </source>
</evidence>
<evidence type="ECO:0000256" key="5">
    <source>
        <dbReference type="PROSITE-ProRule" id="PRU00309"/>
    </source>
</evidence>